<name>A0ABW5T927_9FLAO</name>
<proteinExistence type="predicted"/>
<dbReference type="InterPro" id="IPR036514">
    <property type="entry name" value="SGNH_hydro_sf"/>
</dbReference>
<reference evidence="2" key="1">
    <citation type="journal article" date="2019" name="Int. J. Syst. Evol. Microbiol.">
        <title>The Global Catalogue of Microorganisms (GCM) 10K type strain sequencing project: providing services to taxonomists for standard genome sequencing and annotation.</title>
        <authorList>
            <consortium name="The Broad Institute Genomics Platform"/>
            <consortium name="The Broad Institute Genome Sequencing Center for Infectious Disease"/>
            <person name="Wu L."/>
            <person name="Ma J."/>
        </authorList>
    </citation>
    <scope>NUCLEOTIDE SEQUENCE [LARGE SCALE GENOMIC DNA]</scope>
    <source>
        <strain evidence="2">KCTC 42398</strain>
    </source>
</reference>
<dbReference type="SUPFAM" id="SSF52266">
    <property type="entry name" value="SGNH hydrolase"/>
    <property type="match status" value="2"/>
</dbReference>
<evidence type="ECO:0000313" key="1">
    <source>
        <dbReference type="EMBL" id="MFD2724955.1"/>
    </source>
</evidence>
<sequence>MMTSNFKCIWFFTLLLGFLSCEEVQDIIPEEEMLPELTAGSADFSNYVAVGASFTAGFTDNGLFIAAQENSFPNTLSKQFAKIGGGEFKQPLMNDNTGGILAGGNVVRGYRFIFNPNIPGPQAVDQFLASLSAPVPPITTEATTNIGSDFNNFGIPGAKSFHLVTPGYAVFNPFYTRIASSPGATVLGDAMAQNPTFFTLSEVGGDDVLGYAIAGGDGVDQTGNLNPASYGITDITDPSVFAQTFNAMVSTLTAGGAKGVVTNVPDITDLPHFTTVPHNPLDPNDEDTGPALAAQIPTLNALYGNLNGVYAFLESQGAIDDANVRSVVFATDVPNPVVIVDEDLNNISALITQTLLGSPLFPQFLDQFGLPAIAAPQVAGFLGLIYGQSRPATAEDLLVLTSSTVIGGVNAPFMAFLESQNLSEALAAQFAVEGITLPLEDKWVITPQEQMNIKTATDSYNATIAGVADSNENVALVDLNATLKEAATTGINFDGFNLTADLVTGGAVGLDGIHLTGRGYAFMANKFLEAIDEKFGSNFMASGNVAKASSFPTNYSPTLQ</sequence>
<dbReference type="RefSeq" id="WP_380288490.1">
    <property type="nucleotide sequence ID" value="NZ_JBHULY010000005.1"/>
</dbReference>
<keyword evidence="2" id="KW-1185">Reference proteome</keyword>
<dbReference type="PROSITE" id="PS51257">
    <property type="entry name" value="PROKAR_LIPOPROTEIN"/>
    <property type="match status" value="1"/>
</dbReference>
<accession>A0ABW5T927</accession>
<organism evidence="1 2">
    <name type="scientific">Hyunsoonleella rubra</name>
    <dbReference type="NCBI Taxonomy" id="1737062"/>
    <lineage>
        <taxon>Bacteria</taxon>
        <taxon>Pseudomonadati</taxon>
        <taxon>Bacteroidota</taxon>
        <taxon>Flavobacteriia</taxon>
        <taxon>Flavobacteriales</taxon>
        <taxon>Flavobacteriaceae</taxon>
    </lineage>
</organism>
<dbReference type="EMBL" id="JBHULY010000005">
    <property type="protein sequence ID" value="MFD2724955.1"/>
    <property type="molecule type" value="Genomic_DNA"/>
</dbReference>
<protein>
    <submittedName>
        <fullName evidence="1">G-D-S-L family lipolytic protein</fullName>
    </submittedName>
</protein>
<gene>
    <name evidence="1" type="ORF">ACFSR8_01920</name>
</gene>
<comment type="caution">
    <text evidence="1">The sequence shown here is derived from an EMBL/GenBank/DDBJ whole genome shotgun (WGS) entry which is preliminary data.</text>
</comment>
<dbReference type="Proteomes" id="UP001597476">
    <property type="component" value="Unassembled WGS sequence"/>
</dbReference>
<dbReference type="Gene3D" id="3.40.50.1110">
    <property type="entry name" value="SGNH hydrolase"/>
    <property type="match status" value="1"/>
</dbReference>
<evidence type="ECO:0000313" key="2">
    <source>
        <dbReference type="Proteomes" id="UP001597476"/>
    </source>
</evidence>